<evidence type="ECO:0000256" key="1">
    <source>
        <dbReference type="ARBA" id="ARBA00004141"/>
    </source>
</evidence>
<evidence type="ECO:0000256" key="5">
    <source>
        <dbReference type="SAM" id="Phobius"/>
    </source>
</evidence>
<dbReference type="InterPro" id="IPR007568">
    <property type="entry name" value="RTA1"/>
</dbReference>
<reference evidence="6 7" key="1">
    <citation type="submission" date="2023-11" db="EMBL/GenBank/DDBJ databases">
        <title>An acidophilic fungus is an integral part of prey digestion in a carnivorous sundew plant.</title>
        <authorList>
            <person name="Tsai I.J."/>
        </authorList>
    </citation>
    <scope>NUCLEOTIDE SEQUENCE [LARGE SCALE GENOMIC DNA]</scope>
    <source>
        <strain evidence="6">169a</strain>
    </source>
</reference>
<evidence type="ECO:0000256" key="3">
    <source>
        <dbReference type="ARBA" id="ARBA00022989"/>
    </source>
</evidence>
<proteinExistence type="predicted"/>
<dbReference type="AlphaFoldDB" id="A0AAQ3MC94"/>
<feature type="transmembrane region" description="Helical" evidence="5">
    <location>
        <begin position="153"/>
        <end position="176"/>
    </location>
</feature>
<feature type="transmembrane region" description="Helical" evidence="5">
    <location>
        <begin position="45"/>
        <end position="66"/>
    </location>
</feature>
<feature type="transmembrane region" description="Helical" evidence="5">
    <location>
        <begin position="12"/>
        <end position="38"/>
    </location>
</feature>
<keyword evidence="4 5" id="KW-0472">Membrane</keyword>
<keyword evidence="2 5" id="KW-0812">Transmembrane</keyword>
<feature type="transmembrane region" description="Helical" evidence="5">
    <location>
        <begin position="197"/>
        <end position="215"/>
    </location>
</feature>
<keyword evidence="3 5" id="KW-1133">Transmembrane helix</keyword>
<feature type="transmembrane region" description="Helical" evidence="5">
    <location>
        <begin position="235"/>
        <end position="254"/>
    </location>
</feature>
<evidence type="ECO:0000256" key="2">
    <source>
        <dbReference type="ARBA" id="ARBA00022692"/>
    </source>
</evidence>
<sequence length="277" mass="31281">MKTLDQYGEVYIWNYIPSLPAAVVFSLLFGLATIVHLWKMVYTRTWFCIPFVVGGIFEEIGFTARACASNSNDALLPYLLQAIFLLLPPVFFAATLYMVYSRVVRAVQGEAFSLISPRWTSRVFIIGDLVTLNIQSTGAGLLSLPDLVLIGDYIVVAGLGLQVLMFAAFVYCCAVFNIRFRAHKDKTRRPKNGSWQSCLNILYATSLLILLRNIYRMAEFIMGNNGYLMQREWPTYVFDATLMLGVMIGFFIWYPHNLRAGSGDIPLTSCNHFSVEL</sequence>
<evidence type="ECO:0008006" key="8">
    <source>
        <dbReference type="Google" id="ProtNLM"/>
    </source>
</evidence>
<evidence type="ECO:0000256" key="4">
    <source>
        <dbReference type="ARBA" id="ARBA00023136"/>
    </source>
</evidence>
<evidence type="ECO:0000313" key="7">
    <source>
        <dbReference type="Proteomes" id="UP001303373"/>
    </source>
</evidence>
<name>A0AAQ3MC94_9PEZI</name>
<dbReference type="PANTHER" id="PTHR31465:SF27">
    <property type="entry name" value="DOMAIN PROTEIN, PUTATIVE (AFU_ORTHOLOGUE AFUA_3G01030)-RELATED"/>
    <property type="match status" value="1"/>
</dbReference>
<dbReference type="GO" id="GO:0016020">
    <property type="term" value="C:membrane"/>
    <property type="evidence" value="ECO:0007669"/>
    <property type="project" value="UniProtKB-SubCell"/>
</dbReference>
<feature type="transmembrane region" description="Helical" evidence="5">
    <location>
        <begin position="78"/>
        <end position="100"/>
    </location>
</feature>
<dbReference type="Proteomes" id="UP001303373">
    <property type="component" value="Chromosome 7"/>
</dbReference>
<dbReference type="EMBL" id="CP138586">
    <property type="protein sequence ID" value="WPH02282.1"/>
    <property type="molecule type" value="Genomic_DNA"/>
</dbReference>
<gene>
    <name evidence="6" type="ORF">R9X50_00513800</name>
</gene>
<comment type="subcellular location">
    <subcellularLocation>
        <location evidence="1">Membrane</location>
        <topology evidence="1">Multi-pass membrane protein</topology>
    </subcellularLocation>
</comment>
<organism evidence="6 7">
    <name type="scientific">Acrodontium crateriforme</name>
    <dbReference type="NCBI Taxonomy" id="150365"/>
    <lineage>
        <taxon>Eukaryota</taxon>
        <taxon>Fungi</taxon>
        <taxon>Dikarya</taxon>
        <taxon>Ascomycota</taxon>
        <taxon>Pezizomycotina</taxon>
        <taxon>Dothideomycetes</taxon>
        <taxon>Dothideomycetidae</taxon>
        <taxon>Mycosphaerellales</taxon>
        <taxon>Teratosphaeriaceae</taxon>
        <taxon>Acrodontium</taxon>
    </lineage>
</organism>
<keyword evidence="7" id="KW-1185">Reference proteome</keyword>
<dbReference type="Pfam" id="PF04479">
    <property type="entry name" value="RTA1"/>
    <property type="match status" value="1"/>
</dbReference>
<dbReference type="PANTHER" id="PTHR31465">
    <property type="entry name" value="PROTEIN RTA1-RELATED"/>
    <property type="match status" value="1"/>
</dbReference>
<accession>A0AAQ3MC94</accession>
<protein>
    <recommendedName>
        <fullName evidence="8">RTA1-like protein</fullName>
    </recommendedName>
</protein>
<feature type="transmembrane region" description="Helical" evidence="5">
    <location>
        <begin position="121"/>
        <end position="141"/>
    </location>
</feature>
<evidence type="ECO:0000313" key="6">
    <source>
        <dbReference type="EMBL" id="WPH02282.1"/>
    </source>
</evidence>